<keyword evidence="7" id="KW-0067">ATP-binding</keyword>
<dbReference type="PRINTS" id="PR00344">
    <property type="entry name" value="BCTRLSENSOR"/>
</dbReference>
<keyword evidence="8" id="KW-0902">Two-component regulatory system</keyword>
<dbReference type="CDD" id="cd00082">
    <property type="entry name" value="HisKA"/>
    <property type="match status" value="1"/>
</dbReference>
<dbReference type="Gene3D" id="3.30.565.10">
    <property type="entry name" value="Histidine kinase-like ATPase, C-terminal domain"/>
    <property type="match status" value="1"/>
</dbReference>
<dbReference type="GO" id="GO:0005886">
    <property type="term" value="C:plasma membrane"/>
    <property type="evidence" value="ECO:0007669"/>
    <property type="project" value="UniProtKB-SubCell"/>
</dbReference>
<evidence type="ECO:0000256" key="6">
    <source>
        <dbReference type="ARBA" id="ARBA00022777"/>
    </source>
</evidence>
<keyword evidence="13" id="KW-0472">Membrane</keyword>
<keyword evidence="13" id="KW-0812">Transmembrane</keyword>
<evidence type="ECO:0000256" key="10">
    <source>
        <dbReference type="ARBA" id="ARBA00068150"/>
    </source>
</evidence>
<dbReference type="SUPFAM" id="SSF55874">
    <property type="entry name" value="ATPase domain of HSP90 chaperone/DNA topoisomerase II/histidine kinase"/>
    <property type="match status" value="1"/>
</dbReference>
<evidence type="ECO:0000256" key="12">
    <source>
        <dbReference type="PROSITE-ProRule" id="PRU00169"/>
    </source>
</evidence>
<dbReference type="Pfam" id="PF01627">
    <property type="entry name" value="Hpt"/>
    <property type="match status" value="1"/>
</dbReference>
<feature type="transmembrane region" description="Helical" evidence="13">
    <location>
        <begin position="96"/>
        <end position="121"/>
    </location>
</feature>
<dbReference type="Pfam" id="PF00072">
    <property type="entry name" value="Response_reg"/>
    <property type="match status" value="1"/>
</dbReference>
<sequence>MIDAAKRLFAKLRAVSEAYGDEQTRDTYRGELNYNASRIFFIMPLTMLAMLPYIPIDLELHPYRWLAVSLRCGLTLTGATLTLLKFTKRFKDDPLTLWKCMVGYLFLAKVLVAATAGVEAAEYIGEMVFILMLPVFAPFSFRFKLACTALSLAAFFTLGYCTEMDFSNPRIAYGIRLMGSSAVFSTLCSWVQSQLIRSAWMQSRKLKELVSQTEEDFLAITELSVMAEVASRTKSEFLANISHEIRTPMNAIIGMSELALQEDLPPKIYENVVAIKQAGNNLLTIINDILDFSKIESGKLEIVPNEYELSSLFNDVSNIINTRIGDNLLFKAFIDSALPCRLYGDEIRIRQIALNILNNAAKYTKSGHISFSVTGKRNGSVLLLEISVSDTGIGIKEDDLEKLFAKFTRFDSDKNRGVEGTGLGLSIAGNLCEMMGGNIRVESVYGEGSTFVVTIPQEIRDGTQVAKLKESEKANTLVFEQRPPYLDSIAMALENLGAPYTAVTIQSDFFNELRSGRYHNMLLPNYLYESQKNTLKKLGGEMEVFLLLEYNESAAAADVRTLSMPVSCISIANAFNKEDFHDPANKKAFDVFTAPEAIVLIVDDIHTNLRVMEGLLAPFKMQVDLCLSGESALQMVAQKKYDVVFMDQMMPGIDGLETTKRIREMGGEFKTMPIVALTANAVRGVKEMLLANGFSDFISKPVDISMLHAILTDWIPKGKQLKCQETSAERKPETASFEIEGIDVDSGVARIGGKVNDYLKTLELYRKDGEDKLTVIPSALEEKDIRLFTTCVHALKSASAYIGATKLSEQARDLEAAGNRMDMEYIENHTGIF</sequence>
<feature type="modified residue" description="Phosphohistidine" evidence="11">
    <location>
        <position position="793"/>
    </location>
</feature>
<dbReference type="Gene3D" id="1.20.120.160">
    <property type="entry name" value="HPT domain"/>
    <property type="match status" value="1"/>
</dbReference>
<evidence type="ECO:0000256" key="13">
    <source>
        <dbReference type="SAM" id="Phobius"/>
    </source>
</evidence>
<dbReference type="InterPro" id="IPR036890">
    <property type="entry name" value="HATPase_C_sf"/>
</dbReference>
<dbReference type="Pfam" id="PF02518">
    <property type="entry name" value="HATPase_c"/>
    <property type="match status" value="1"/>
</dbReference>
<dbReference type="FunFam" id="3.30.565.10:FF:000010">
    <property type="entry name" value="Sensor histidine kinase RcsC"/>
    <property type="match status" value="1"/>
</dbReference>
<dbReference type="InterPro" id="IPR036097">
    <property type="entry name" value="HisK_dim/P_sf"/>
</dbReference>
<evidence type="ECO:0000256" key="1">
    <source>
        <dbReference type="ARBA" id="ARBA00000085"/>
    </source>
</evidence>
<evidence type="ECO:0000256" key="3">
    <source>
        <dbReference type="ARBA" id="ARBA00022553"/>
    </source>
</evidence>
<keyword evidence="5" id="KW-0547">Nucleotide-binding</keyword>
<dbReference type="SMART" id="SM00448">
    <property type="entry name" value="REC"/>
    <property type="match status" value="1"/>
</dbReference>
<keyword evidence="3 12" id="KW-0597">Phosphoprotein</keyword>
<dbReference type="Pfam" id="PF00512">
    <property type="entry name" value="HisKA"/>
    <property type="match status" value="1"/>
</dbReference>
<dbReference type="EMBL" id="JQ844228">
    <property type="protein sequence ID" value="AGS53254.1"/>
    <property type="molecule type" value="Genomic_DNA"/>
</dbReference>
<dbReference type="InterPro" id="IPR036641">
    <property type="entry name" value="HPT_dom_sf"/>
</dbReference>
<dbReference type="PANTHER" id="PTHR45339">
    <property type="entry name" value="HYBRID SIGNAL TRANSDUCTION HISTIDINE KINASE J"/>
    <property type="match status" value="1"/>
</dbReference>
<dbReference type="SUPFAM" id="SSF52172">
    <property type="entry name" value="CheY-like"/>
    <property type="match status" value="1"/>
</dbReference>
<feature type="transmembrane region" description="Helical" evidence="13">
    <location>
        <begin position="141"/>
        <end position="161"/>
    </location>
</feature>
<dbReference type="InterPro" id="IPR004358">
    <property type="entry name" value="Sig_transdc_His_kin-like_C"/>
</dbReference>
<protein>
    <recommendedName>
        <fullName evidence="10">Sensory/regulatory protein RpfC</fullName>
        <ecNumber evidence="2">2.7.13.3</ecNumber>
    </recommendedName>
</protein>
<dbReference type="AlphaFoldDB" id="A0A806KJD4"/>
<accession>A0A806KJD4</accession>
<reference evidence="17" key="1">
    <citation type="submission" date="2012-03" db="EMBL/GenBank/DDBJ databases">
        <title>Functional metagenomics reveals considerable lignocellulase gene clusters in the gut microbiome of a wood-feeding higher termite.</title>
        <authorList>
            <person name="Liu N."/>
        </authorList>
    </citation>
    <scope>NUCLEOTIDE SEQUENCE</scope>
</reference>
<dbReference type="SMART" id="SM00388">
    <property type="entry name" value="HisKA"/>
    <property type="match status" value="1"/>
</dbReference>
<dbReference type="CDD" id="cd17546">
    <property type="entry name" value="REC_hyHK_CKI1_RcsC-like"/>
    <property type="match status" value="1"/>
</dbReference>
<dbReference type="EC" id="2.7.13.3" evidence="2"/>
<dbReference type="GO" id="GO:0005524">
    <property type="term" value="F:ATP binding"/>
    <property type="evidence" value="ECO:0007669"/>
    <property type="project" value="UniProtKB-KW"/>
</dbReference>
<name>A0A806KJD4_9BACT</name>
<dbReference type="CDD" id="cd16922">
    <property type="entry name" value="HATPase_EvgS-ArcB-TorS-like"/>
    <property type="match status" value="1"/>
</dbReference>
<dbReference type="InterPro" id="IPR008207">
    <property type="entry name" value="Sig_transdc_His_kin_Hpt_dom"/>
</dbReference>
<dbReference type="PANTHER" id="PTHR45339:SF5">
    <property type="entry name" value="HISTIDINE KINASE"/>
    <property type="match status" value="1"/>
</dbReference>
<dbReference type="PROSITE" id="PS50109">
    <property type="entry name" value="HIS_KIN"/>
    <property type="match status" value="1"/>
</dbReference>
<dbReference type="InterPro" id="IPR003661">
    <property type="entry name" value="HisK_dim/P_dom"/>
</dbReference>
<keyword evidence="6" id="KW-0418">Kinase</keyword>
<dbReference type="InterPro" id="IPR011006">
    <property type="entry name" value="CheY-like_superfamily"/>
</dbReference>
<feature type="modified residue" description="4-aspartylphosphate" evidence="12">
    <location>
        <position position="647"/>
    </location>
</feature>
<evidence type="ECO:0000256" key="2">
    <source>
        <dbReference type="ARBA" id="ARBA00012438"/>
    </source>
</evidence>
<keyword evidence="4" id="KW-0808">Transferase</keyword>
<evidence type="ECO:0000313" key="17">
    <source>
        <dbReference type="EMBL" id="AGS53254.1"/>
    </source>
</evidence>
<proteinExistence type="predicted"/>
<comment type="subunit">
    <text evidence="9">At low DSF concentrations, interacts with RpfF.</text>
</comment>
<dbReference type="InterPro" id="IPR003594">
    <property type="entry name" value="HATPase_dom"/>
</dbReference>
<evidence type="ECO:0000259" key="14">
    <source>
        <dbReference type="PROSITE" id="PS50109"/>
    </source>
</evidence>
<comment type="catalytic activity">
    <reaction evidence="1">
        <text>ATP + protein L-histidine = ADP + protein N-phospho-L-histidine.</text>
        <dbReference type="EC" id="2.7.13.3"/>
    </reaction>
</comment>
<feature type="transmembrane region" description="Helical" evidence="13">
    <location>
        <begin position="173"/>
        <end position="192"/>
    </location>
</feature>
<dbReference type="GO" id="GO:0000155">
    <property type="term" value="F:phosphorelay sensor kinase activity"/>
    <property type="evidence" value="ECO:0007669"/>
    <property type="project" value="InterPro"/>
</dbReference>
<dbReference type="FunFam" id="1.10.287.130:FF:000002">
    <property type="entry name" value="Two-component osmosensing histidine kinase"/>
    <property type="match status" value="1"/>
</dbReference>
<feature type="transmembrane region" description="Helical" evidence="13">
    <location>
        <begin position="39"/>
        <end position="56"/>
    </location>
</feature>
<evidence type="ECO:0000259" key="15">
    <source>
        <dbReference type="PROSITE" id="PS50110"/>
    </source>
</evidence>
<dbReference type="Gene3D" id="3.40.50.2300">
    <property type="match status" value="1"/>
</dbReference>
<dbReference type="PROSITE" id="PS50110">
    <property type="entry name" value="RESPONSE_REGULATORY"/>
    <property type="match status" value="1"/>
</dbReference>
<feature type="domain" description="Response regulatory" evidence="15">
    <location>
        <begin position="598"/>
        <end position="715"/>
    </location>
</feature>
<evidence type="ECO:0000256" key="5">
    <source>
        <dbReference type="ARBA" id="ARBA00022741"/>
    </source>
</evidence>
<feature type="domain" description="Histidine kinase" evidence="14">
    <location>
        <begin position="240"/>
        <end position="459"/>
    </location>
</feature>
<organism evidence="17">
    <name type="scientific">uncultured bacterium contig00001</name>
    <dbReference type="NCBI Taxonomy" id="1181493"/>
    <lineage>
        <taxon>Bacteria</taxon>
        <taxon>environmental samples</taxon>
    </lineage>
</organism>
<dbReference type="SMART" id="SM00387">
    <property type="entry name" value="HATPase_c"/>
    <property type="match status" value="1"/>
</dbReference>
<dbReference type="InterPro" id="IPR005467">
    <property type="entry name" value="His_kinase_dom"/>
</dbReference>
<keyword evidence="13" id="KW-1133">Transmembrane helix</keyword>
<dbReference type="PROSITE" id="PS50894">
    <property type="entry name" value="HPT"/>
    <property type="match status" value="1"/>
</dbReference>
<dbReference type="SUPFAM" id="SSF47226">
    <property type="entry name" value="Histidine-containing phosphotransfer domain, HPT domain"/>
    <property type="match status" value="1"/>
</dbReference>
<evidence type="ECO:0000256" key="9">
    <source>
        <dbReference type="ARBA" id="ARBA00064003"/>
    </source>
</evidence>
<dbReference type="Gene3D" id="1.10.287.130">
    <property type="match status" value="1"/>
</dbReference>
<evidence type="ECO:0000256" key="7">
    <source>
        <dbReference type="ARBA" id="ARBA00022840"/>
    </source>
</evidence>
<evidence type="ECO:0000259" key="16">
    <source>
        <dbReference type="PROSITE" id="PS50894"/>
    </source>
</evidence>
<feature type="domain" description="HPt" evidence="16">
    <location>
        <begin position="754"/>
        <end position="833"/>
    </location>
</feature>
<evidence type="ECO:0000256" key="11">
    <source>
        <dbReference type="PROSITE-ProRule" id="PRU00110"/>
    </source>
</evidence>
<feature type="transmembrane region" description="Helical" evidence="13">
    <location>
        <begin position="62"/>
        <end position="84"/>
    </location>
</feature>
<dbReference type="InterPro" id="IPR001789">
    <property type="entry name" value="Sig_transdc_resp-reg_receiver"/>
</dbReference>
<evidence type="ECO:0000256" key="4">
    <source>
        <dbReference type="ARBA" id="ARBA00022679"/>
    </source>
</evidence>
<evidence type="ECO:0000256" key="8">
    <source>
        <dbReference type="ARBA" id="ARBA00023012"/>
    </source>
</evidence>
<dbReference type="SUPFAM" id="SSF47384">
    <property type="entry name" value="Homodimeric domain of signal transducing histidine kinase"/>
    <property type="match status" value="1"/>
</dbReference>